<accession>A0A813EHG1</accession>
<dbReference type="PROSITE" id="PS50222">
    <property type="entry name" value="EF_HAND_2"/>
    <property type="match status" value="1"/>
</dbReference>
<feature type="compositionally biased region" description="Low complexity" evidence="2">
    <location>
        <begin position="14"/>
        <end position="28"/>
    </location>
</feature>
<dbReference type="InterPro" id="IPR011992">
    <property type="entry name" value="EF-hand-dom_pair"/>
</dbReference>
<organism evidence="4 5">
    <name type="scientific">Polarella glacialis</name>
    <name type="common">Dinoflagellate</name>
    <dbReference type="NCBI Taxonomy" id="89957"/>
    <lineage>
        <taxon>Eukaryota</taxon>
        <taxon>Sar</taxon>
        <taxon>Alveolata</taxon>
        <taxon>Dinophyceae</taxon>
        <taxon>Suessiales</taxon>
        <taxon>Suessiaceae</taxon>
        <taxon>Polarella</taxon>
    </lineage>
</organism>
<dbReference type="GO" id="GO:0005509">
    <property type="term" value="F:calcium ion binding"/>
    <property type="evidence" value="ECO:0007669"/>
    <property type="project" value="InterPro"/>
</dbReference>
<dbReference type="EMBL" id="CAJNNV010009166">
    <property type="protein sequence ID" value="CAE8597082.1"/>
    <property type="molecule type" value="Genomic_DNA"/>
</dbReference>
<sequence length="369" mass="40960">MRKILLPSSLKYNDAPSSTSSDTPSKTAGPVGKAWAPEKLGAKKKSRPKSAIRAAISRVRVSIVGHSSEVAPAKSLGFASRVRVSIHRRSSQVLDFITGFNGANLQDAKADDLSLDSSFDAINLAREHGIPAHEVRFIAKRLAEAQRDMGGEGTLCLNMNVFYNFLCGVFDADQIDKQFVLDAYQPFDEGGQDFNLANFLAWYKQHMFSDVAPRLAAKDKASSDALIYQMAAKHHVCPVLVDRIKTVFDKVDLDKSGKIEYVEFVEMMSQIMHAQKEDFGSHRLQLFWKEAETSRDGHVDFSEFVAWYVKYFADGVKQNGPLESYYESFMQGPSLLLQARGVEVSAEAKKVPGKVGFNAPLDLPWAHNS</sequence>
<dbReference type="OrthoDB" id="186625at2759"/>
<dbReference type="SMART" id="SM00054">
    <property type="entry name" value="EFh"/>
    <property type="match status" value="2"/>
</dbReference>
<evidence type="ECO:0000256" key="1">
    <source>
        <dbReference type="ARBA" id="ARBA00022837"/>
    </source>
</evidence>
<evidence type="ECO:0000256" key="2">
    <source>
        <dbReference type="SAM" id="MobiDB-lite"/>
    </source>
</evidence>
<reference evidence="4" key="1">
    <citation type="submission" date="2021-02" db="EMBL/GenBank/DDBJ databases">
        <authorList>
            <person name="Dougan E. K."/>
            <person name="Rhodes N."/>
            <person name="Thang M."/>
            <person name="Chan C."/>
        </authorList>
    </citation>
    <scope>NUCLEOTIDE SEQUENCE</scope>
</reference>
<name>A0A813EHG1_POLGL</name>
<dbReference type="Gene3D" id="1.10.238.10">
    <property type="entry name" value="EF-hand"/>
    <property type="match status" value="1"/>
</dbReference>
<evidence type="ECO:0000313" key="4">
    <source>
        <dbReference type="EMBL" id="CAE8597082.1"/>
    </source>
</evidence>
<dbReference type="InterPro" id="IPR002048">
    <property type="entry name" value="EF_hand_dom"/>
</dbReference>
<protein>
    <recommendedName>
        <fullName evidence="3">EF-hand domain-containing protein</fullName>
    </recommendedName>
</protein>
<gene>
    <name evidence="4" type="ORF">PGLA1383_LOCUS15534</name>
</gene>
<dbReference type="Proteomes" id="UP000654075">
    <property type="component" value="Unassembled WGS sequence"/>
</dbReference>
<feature type="domain" description="EF-hand" evidence="3">
    <location>
        <begin position="239"/>
        <end position="274"/>
    </location>
</feature>
<dbReference type="SUPFAM" id="SSF47473">
    <property type="entry name" value="EF-hand"/>
    <property type="match status" value="1"/>
</dbReference>
<dbReference type="Pfam" id="PF13499">
    <property type="entry name" value="EF-hand_7"/>
    <property type="match status" value="1"/>
</dbReference>
<dbReference type="InterPro" id="IPR018247">
    <property type="entry name" value="EF_Hand_1_Ca_BS"/>
</dbReference>
<proteinExistence type="predicted"/>
<dbReference type="PROSITE" id="PS00018">
    <property type="entry name" value="EF_HAND_1"/>
    <property type="match status" value="1"/>
</dbReference>
<evidence type="ECO:0000259" key="3">
    <source>
        <dbReference type="PROSITE" id="PS50222"/>
    </source>
</evidence>
<comment type="caution">
    <text evidence="4">The sequence shown here is derived from an EMBL/GenBank/DDBJ whole genome shotgun (WGS) entry which is preliminary data.</text>
</comment>
<keyword evidence="5" id="KW-1185">Reference proteome</keyword>
<evidence type="ECO:0000313" key="5">
    <source>
        <dbReference type="Proteomes" id="UP000654075"/>
    </source>
</evidence>
<dbReference type="CDD" id="cd00051">
    <property type="entry name" value="EFh"/>
    <property type="match status" value="1"/>
</dbReference>
<feature type="region of interest" description="Disordered" evidence="2">
    <location>
        <begin position="1"/>
        <end position="47"/>
    </location>
</feature>
<keyword evidence="1" id="KW-0106">Calcium</keyword>
<dbReference type="AlphaFoldDB" id="A0A813EHG1"/>